<dbReference type="AlphaFoldDB" id="A0A6P8Y728"/>
<dbReference type="RefSeq" id="XP_034232400.1">
    <property type="nucleotide sequence ID" value="XM_034376509.1"/>
</dbReference>
<evidence type="ECO:0000256" key="3">
    <source>
        <dbReference type="ARBA" id="ARBA00022692"/>
    </source>
</evidence>
<evidence type="ECO:0000259" key="11">
    <source>
        <dbReference type="Pfam" id="PF02096"/>
    </source>
</evidence>
<gene>
    <name evidence="13" type="primary">LOC117640196</name>
</gene>
<reference evidence="13" key="1">
    <citation type="submission" date="2025-08" db="UniProtKB">
        <authorList>
            <consortium name="RefSeq"/>
        </authorList>
    </citation>
    <scope>IDENTIFICATION</scope>
    <source>
        <tissue evidence="13">Total insect</tissue>
    </source>
</reference>
<dbReference type="CTD" id="5018"/>
<evidence type="ECO:0000256" key="6">
    <source>
        <dbReference type="ARBA" id="ARBA00022989"/>
    </source>
</evidence>
<evidence type="ECO:0000256" key="7">
    <source>
        <dbReference type="ARBA" id="ARBA00023128"/>
    </source>
</evidence>
<evidence type="ECO:0000256" key="1">
    <source>
        <dbReference type="ARBA" id="ARBA00004448"/>
    </source>
</evidence>
<keyword evidence="3 9" id="KW-0812">Transmembrane</keyword>
<evidence type="ECO:0000256" key="4">
    <source>
        <dbReference type="ARBA" id="ARBA00022792"/>
    </source>
</evidence>
<dbReference type="GeneID" id="117640196"/>
<evidence type="ECO:0000313" key="13">
    <source>
        <dbReference type="RefSeq" id="XP_034232400.1"/>
    </source>
</evidence>
<dbReference type="PANTHER" id="PTHR12428:SF66">
    <property type="entry name" value="MITOCHONDRIAL INNER MEMBRANE PROTEIN OXA1L"/>
    <property type="match status" value="1"/>
</dbReference>
<comment type="similarity">
    <text evidence="2 9">Belongs to the OXA1/ALB3/YidC family.</text>
</comment>
<feature type="transmembrane region" description="Helical" evidence="10">
    <location>
        <begin position="334"/>
        <end position="353"/>
    </location>
</feature>
<proteinExistence type="inferred from homology"/>
<name>A0A6P8Y728_THRPL</name>
<dbReference type="KEGG" id="tpal:117640196"/>
<dbReference type="GO" id="GO:0032979">
    <property type="term" value="P:protein insertion into mitochondrial inner membrane from matrix"/>
    <property type="evidence" value="ECO:0007669"/>
    <property type="project" value="TreeGrafter"/>
</dbReference>
<dbReference type="FunCoup" id="A0A6P8Y728">
    <property type="interactions" value="1495"/>
</dbReference>
<evidence type="ECO:0000256" key="10">
    <source>
        <dbReference type="SAM" id="Phobius"/>
    </source>
</evidence>
<dbReference type="GO" id="GO:0005743">
    <property type="term" value="C:mitochondrial inner membrane"/>
    <property type="evidence" value="ECO:0007669"/>
    <property type="project" value="UniProtKB-SubCell"/>
</dbReference>
<dbReference type="InParanoid" id="A0A6P8Y728"/>
<keyword evidence="7" id="KW-0496">Mitochondrion</keyword>
<dbReference type="InterPro" id="IPR001708">
    <property type="entry name" value="YidC/ALB3/OXA1/COX18"/>
</dbReference>
<keyword evidence="5" id="KW-0809">Transit peptide</keyword>
<keyword evidence="12" id="KW-1185">Reference proteome</keyword>
<keyword evidence="4" id="KW-0999">Mitochondrion inner membrane</keyword>
<dbReference type="Pfam" id="PF02096">
    <property type="entry name" value="60KD_IMP"/>
    <property type="match status" value="1"/>
</dbReference>
<dbReference type="CDD" id="cd20069">
    <property type="entry name" value="5TM_Oxa1-like"/>
    <property type="match status" value="1"/>
</dbReference>
<accession>A0A6P8Y728</accession>
<organism evidence="13">
    <name type="scientific">Thrips palmi</name>
    <name type="common">Melon thrips</name>
    <dbReference type="NCBI Taxonomy" id="161013"/>
    <lineage>
        <taxon>Eukaryota</taxon>
        <taxon>Metazoa</taxon>
        <taxon>Ecdysozoa</taxon>
        <taxon>Arthropoda</taxon>
        <taxon>Hexapoda</taxon>
        <taxon>Insecta</taxon>
        <taxon>Pterygota</taxon>
        <taxon>Neoptera</taxon>
        <taxon>Paraneoptera</taxon>
        <taxon>Thysanoptera</taxon>
        <taxon>Terebrantia</taxon>
        <taxon>Thripoidea</taxon>
        <taxon>Thripidae</taxon>
        <taxon>Thrips</taxon>
    </lineage>
</organism>
<dbReference type="OrthoDB" id="2148490at2759"/>
<dbReference type="PANTHER" id="PTHR12428">
    <property type="entry name" value="OXA1"/>
    <property type="match status" value="1"/>
</dbReference>
<keyword evidence="6 10" id="KW-1133">Transmembrane helix</keyword>
<evidence type="ECO:0000256" key="9">
    <source>
        <dbReference type="RuleBase" id="RU003945"/>
    </source>
</evidence>
<evidence type="ECO:0000256" key="8">
    <source>
        <dbReference type="ARBA" id="ARBA00023136"/>
    </source>
</evidence>
<protein>
    <submittedName>
        <fullName evidence="13">Mitochondrial inner membrane protein OXA1L isoform X1</fullName>
    </submittedName>
</protein>
<sequence>MAFRWSDGNHLTPCVLVYCDCNPINFSRILNGLSQSGHAMFRKHLPVLQRRVRFTSGAFQKGKITQNVSQAIVPVHQPLLQPHPSFCIVRHASTNSVVPPIIAKAIEASSPQSSDALQSSNIQSLIETIGPIPEAPNLPGPKVLELLSNGEPSLSSLGLGGYYPTGILQQLLELVHVSADLPWGWTIVSVAAAIRILCFKLVVRQRQESAKMVSVMPQLTFLQQKVLEARQQNDMFQAAKYARELSSFQENMPSLFSSLKYGVAQGAILISFTQALRQMCNLPVESLQTGGFSFMMDLTLRDPTYILPLINGLLFYLHLAFGKEMHALFPGKSPWLIQLGMGGVSAGLFLLSINFQGAIVLYWISSQVVTVVQHRILSMPKVKKYYKLEVSGSPTVAAMLKKEADKKKSGVQNLGFYARFKEGRANNRIAEEVRRRTELDSAAFERAGREPIRKTYKYDITKQKNK</sequence>
<dbReference type="GO" id="GO:0032977">
    <property type="term" value="F:membrane insertase activity"/>
    <property type="evidence" value="ECO:0007669"/>
    <property type="project" value="InterPro"/>
</dbReference>
<dbReference type="Proteomes" id="UP000515158">
    <property type="component" value="Unplaced"/>
</dbReference>
<feature type="transmembrane region" description="Helical" evidence="10">
    <location>
        <begin position="183"/>
        <end position="203"/>
    </location>
</feature>
<evidence type="ECO:0000313" key="12">
    <source>
        <dbReference type="Proteomes" id="UP000515158"/>
    </source>
</evidence>
<evidence type="ECO:0000256" key="2">
    <source>
        <dbReference type="ARBA" id="ARBA00009877"/>
    </source>
</evidence>
<evidence type="ECO:0000256" key="5">
    <source>
        <dbReference type="ARBA" id="ARBA00022946"/>
    </source>
</evidence>
<feature type="domain" description="Membrane insertase YidC/Oxa/ALB C-terminal" evidence="11">
    <location>
        <begin position="183"/>
        <end position="377"/>
    </location>
</feature>
<dbReference type="InterPro" id="IPR028055">
    <property type="entry name" value="YidC/Oxa/ALB_C"/>
</dbReference>
<feature type="transmembrane region" description="Helical" evidence="10">
    <location>
        <begin position="305"/>
        <end position="322"/>
    </location>
</feature>
<comment type="subcellular location">
    <subcellularLocation>
        <location evidence="9">Membrane</location>
        <topology evidence="9">Multi-pass membrane protein</topology>
    </subcellularLocation>
    <subcellularLocation>
        <location evidence="1">Mitochondrion inner membrane</location>
        <topology evidence="1">Multi-pass membrane protein</topology>
    </subcellularLocation>
</comment>
<keyword evidence="8 10" id="KW-0472">Membrane</keyword>